<dbReference type="Gene3D" id="2.10.25.10">
    <property type="entry name" value="Laminin"/>
    <property type="match status" value="2"/>
</dbReference>
<dbReference type="InParanoid" id="T0RND0"/>
<keyword evidence="3 4" id="KW-1015">Disulfide bond</keyword>
<dbReference type="InterPro" id="IPR000742">
    <property type="entry name" value="EGF"/>
</dbReference>
<evidence type="ECO:0000256" key="3">
    <source>
        <dbReference type="ARBA" id="ARBA00023157"/>
    </source>
</evidence>
<feature type="domain" description="EGF-like" evidence="6">
    <location>
        <begin position="344"/>
        <end position="380"/>
    </location>
</feature>
<dbReference type="Proteomes" id="UP000030762">
    <property type="component" value="Unassembled WGS sequence"/>
</dbReference>
<feature type="disulfide bond" evidence="4">
    <location>
        <begin position="370"/>
        <end position="379"/>
    </location>
</feature>
<gene>
    <name evidence="7" type="ORF">SDRG_11055</name>
</gene>
<dbReference type="EMBL" id="JH767169">
    <property type="protein sequence ID" value="EQC31457.1"/>
    <property type="molecule type" value="Genomic_DNA"/>
</dbReference>
<dbReference type="InterPro" id="IPR051216">
    <property type="entry name" value="Teneurin"/>
</dbReference>
<evidence type="ECO:0000256" key="5">
    <source>
        <dbReference type="SAM" id="SignalP"/>
    </source>
</evidence>
<dbReference type="PANTHER" id="PTHR11219:SF69">
    <property type="entry name" value="TENEURIN-A"/>
    <property type="match status" value="1"/>
</dbReference>
<dbReference type="OrthoDB" id="442731at2759"/>
<evidence type="ECO:0000256" key="4">
    <source>
        <dbReference type="PROSITE-ProRule" id="PRU00076"/>
    </source>
</evidence>
<keyword evidence="1 4" id="KW-0245">EGF-like domain</keyword>
<feature type="signal peptide" evidence="5">
    <location>
        <begin position="1"/>
        <end position="17"/>
    </location>
</feature>
<dbReference type="AlphaFoldDB" id="T0RND0"/>
<evidence type="ECO:0000313" key="7">
    <source>
        <dbReference type="EMBL" id="EQC31457.1"/>
    </source>
</evidence>
<dbReference type="PROSITE" id="PS01186">
    <property type="entry name" value="EGF_2"/>
    <property type="match status" value="1"/>
</dbReference>
<dbReference type="OMA" id="DMLNGYM"/>
<comment type="caution">
    <text evidence="4">Lacks conserved residue(s) required for the propagation of feature annotation.</text>
</comment>
<evidence type="ECO:0000256" key="2">
    <source>
        <dbReference type="ARBA" id="ARBA00022737"/>
    </source>
</evidence>
<keyword evidence="2" id="KW-0677">Repeat</keyword>
<organism evidence="7 8">
    <name type="scientific">Saprolegnia diclina (strain VS20)</name>
    <dbReference type="NCBI Taxonomy" id="1156394"/>
    <lineage>
        <taxon>Eukaryota</taxon>
        <taxon>Sar</taxon>
        <taxon>Stramenopiles</taxon>
        <taxon>Oomycota</taxon>
        <taxon>Saprolegniomycetes</taxon>
        <taxon>Saprolegniales</taxon>
        <taxon>Saprolegniaceae</taxon>
        <taxon>Saprolegnia</taxon>
    </lineage>
</organism>
<dbReference type="STRING" id="1156394.T0RND0"/>
<reference evidence="7 8" key="1">
    <citation type="submission" date="2012-04" db="EMBL/GenBank/DDBJ databases">
        <title>The Genome Sequence of Saprolegnia declina VS20.</title>
        <authorList>
            <consortium name="The Broad Institute Genome Sequencing Platform"/>
            <person name="Russ C."/>
            <person name="Nusbaum C."/>
            <person name="Tyler B."/>
            <person name="van West P."/>
            <person name="Dieguez-Uribeondo J."/>
            <person name="de Bruijn I."/>
            <person name="Tripathy S."/>
            <person name="Jiang R."/>
            <person name="Young S.K."/>
            <person name="Zeng Q."/>
            <person name="Gargeya S."/>
            <person name="Fitzgerald M."/>
            <person name="Haas B."/>
            <person name="Abouelleil A."/>
            <person name="Alvarado L."/>
            <person name="Arachchi H.M."/>
            <person name="Berlin A."/>
            <person name="Chapman S.B."/>
            <person name="Goldberg J."/>
            <person name="Griggs A."/>
            <person name="Gujja S."/>
            <person name="Hansen M."/>
            <person name="Howarth C."/>
            <person name="Imamovic A."/>
            <person name="Larimer J."/>
            <person name="McCowen C."/>
            <person name="Montmayeur A."/>
            <person name="Murphy C."/>
            <person name="Neiman D."/>
            <person name="Pearson M."/>
            <person name="Priest M."/>
            <person name="Roberts A."/>
            <person name="Saif S."/>
            <person name="Shea T."/>
            <person name="Sisk P."/>
            <person name="Sykes S."/>
            <person name="Wortman J."/>
            <person name="Nusbaum C."/>
            <person name="Birren B."/>
        </authorList>
    </citation>
    <scope>NUCLEOTIDE SEQUENCE [LARGE SCALE GENOMIC DNA]</scope>
    <source>
        <strain evidence="7 8">VS20</strain>
    </source>
</reference>
<dbReference type="RefSeq" id="XP_008615298.1">
    <property type="nucleotide sequence ID" value="XM_008617076.1"/>
</dbReference>
<evidence type="ECO:0000259" key="6">
    <source>
        <dbReference type="PROSITE" id="PS50026"/>
    </source>
</evidence>
<dbReference type="PROSITE" id="PS50026">
    <property type="entry name" value="EGF_3"/>
    <property type="match status" value="1"/>
</dbReference>
<dbReference type="Pfam" id="PF07974">
    <property type="entry name" value="EGF_2"/>
    <property type="match status" value="2"/>
</dbReference>
<dbReference type="eggNOG" id="KOG1225">
    <property type="taxonomic scope" value="Eukaryota"/>
</dbReference>
<keyword evidence="8" id="KW-1185">Reference proteome</keyword>
<keyword evidence="5" id="KW-0732">Signal</keyword>
<dbReference type="PROSITE" id="PS00022">
    <property type="entry name" value="EGF_1"/>
    <property type="match status" value="3"/>
</dbReference>
<dbReference type="Gene3D" id="2.60.120.260">
    <property type="entry name" value="Galactose-binding domain-like"/>
    <property type="match status" value="1"/>
</dbReference>
<dbReference type="Pfam" id="PF23106">
    <property type="entry name" value="EGF_Teneurin"/>
    <property type="match status" value="1"/>
</dbReference>
<accession>T0RND0</accession>
<dbReference type="PRINTS" id="PR00011">
    <property type="entry name" value="EGFLAMININ"/>
</dbReference>
<name>T0RND0_SAPDV</name>
<evidence type="ECO:0000313" key="8">
    <source>
        <dbReference type="Proteomes" id="UP000030762"/>
    </source>
</evidence>
<dbReference type="SMART" id="SM00181">
    <property type="entry name" value="EGF"/>
    <property type="match status" value="4"/>
</dbReference>
<protein>
    <recommendedName>
        <fullName evidence="6">EGF-like domain-containing protein</fullName>
    </recommendedName>
</protein>
<dbReference type="GeneID" id="19951782"/>
<proteinExistence type="predicted"/>
<dbReference type="PANTHER" id="PTHR11219">
    <property type="entry name" value="TENEURIN AND N-ACETYLGLUCOSAMINE-1-PHOSPHODIESTER ALPHA-N-ACETYLGLUCOSAMINIDASE"/>
    <property type="match status" value="1"/>
</dbReference>
<sequence length="686" mass="70054">MATTVVVLLAIARLACGACPGYIGRNCNGHGICGAFNRCTCFASWTGVGCSLRTCPYGTPWSAVASALDTARTTSAECSNMGTCNRATGGCSCRDGFSGAACEKLDCPNDCSGHGSCFSMADAAMLNGATYTLWDANSIYGCRCDPGYTGYDCSLRTCLYGHDPVVTGRVNELQAISCTCTTCTGTFMLTWNGRSSVPLAATASAADVQAALNAITSGVSVVFGNGATTVCSTPGTSALVTFLYDFDALPPLSVVLAAATLTISVQTGGEAALDGTLTVANTKQSLECSGRGVCNQATGQCKCALYFTSSDGQGNLGPRPDCGYYNTTGAPTTHRCPAGIYESDYLATGSTVVCSGHGLCSNAPNYQCQCYQDWGGNDCSLRLCPTAGGWFDAATLATAARTVPVACANAGICDSTLGRCLCDSNFVGSACEKCTLLISGRRVTPMLVTCSSKGNCRSMRQMAAGATTNGAPTPIVYGRDVNSLTTWDADRIFGCVCNSVRYVIGNAPTLSGYDCSSYPCPSGDDPWTTGQVNEVQSLSCIGTAGSVALTFRGATTSTLSFDATPAALTAALQALPTIGLVTVSMPTGALCGATNAAVTTVSFLTNAGNLPLLIADTSLLTGGPFSVTETTPGTTEDAVCNGRGDCDGAAGRCSCVQDATSSDGQGNLGVTRDCGYVYPFMAQGRL</sequence>
<dbReference type="InterPro" id="IPR013111">
    <property type="entry name" value="EGF_extracell"/>
</dbReference>
<evidence type="ECO:0000256" key="1">
    <source>
        <dbReference type="ARBA" id="ARBA00022536"/>
    </source>
</evidence>
<feature type="chain" id="PRO_5004584087" description="EGF-like domain-containing protein" evidence="5">
    <location>
        <begin position="18"/>
        <end position="686"/>
    </location>
</feature>
<dbReference type="VEuPathDB" id="FungiDB:SDRG_11055"/>